<feature type="compositionally biased region" description="Polar residues" evidence="2">
    <location>
        <begin position="1109"/>
        <end position="1120"/>
    </location>
</feature>
<feature type="region of interest" description="Disordered" evidence="2">
    <location>
        <begin position="1222"/>
        <end position="1247"/>
    </location>
</feature>
<name>A0A194VZE2_CYTMA</name>
<feature type="compositionally biased region" description="Basic and acidic residues" evidence="2">
    <location>
        <begin position="983"/>
        <end position="992"/>
    </location>
</feature>
<dbReference type="OrthoDB" id="5244683at2759"/>
<feature type="compositionally biased region" description="Basic and acidic residues" evidence="2">
    <location>
        <begin position="1128"/>
        <end position="1143"/>
    </location>
</feature>
<feature type="transmembrane region" description="Helical" evidence="3">
    <location>
        <begin position="1465"/>
        <end position="1482"/>
    </location>
</feature>
<keyword evidence="5" id="KW-1185">Reference proteome</keyword>
<feature type="region of interest" description="Disordered" evidence="2">
    <location>
        <begin position="264"/>
        <end position="397"/>
    </location>
</feature>
<feature type="region of interest" description="Disordered" evidence="2">
    <location>
        <begin position="964"/>
        <end position="1007"/>
    </location>
</feature>
<feature type="compositionally biased region" description="Gly residues" evidence="2">
    <location>
        <begin position="89"/>
        <end position="103"/>
    </location>
</feature>
<keyword evidence="3" id="KW-1133">Transmembrane helix</keyword>
<feature type="region of interest" description="Disordered" evidence="2">
    <location>
        <begin position="668"/>
        <end position="696"/>
    </location>
</feature>
<feature type="compositionally biased region" description="Gly residues" evidence="2">
    <location>
        <begin position="167"/>
        <end position="181"/>
    </location>
</feature>
<feature type="region of interest" description="Disordered" evidence="2">
    <location>
        <begin position="1"/>
        <end position="203"/>
    </location>
</feature>
<feature type="coiled-coil region" evidence="1">
    <location>
        <begin position="581"/>
        <end position="608"/>
    </location>
</feature>
<feature type="transmembrane region" description="Helical" evidence="3">
    <location>
        <begin position="1396"/>
        <end position="1413"/>
    </location>
</feature>
<evidence type="ECO:0000313" key="5">
    <source>
        <dbReference type="Proteomes" id="UP000078559"/>
    </source>
</evidence>
<feature type="compositionally biased region" description="Polar residues" evidence="2">
    <location>
        <begin position="791"/>
        <end position="804"/>
    </location>
</feature>
<gene>
    <name evidence="4" type="ORF">VM1G_04881</name>
</gene>
<proteinExistence type="predicted"/>
<feature type="compositionally biased region" description="Polar residues" evidence="2">
    <location>
        <begin position="370"/>
        <end position="379"/>
    </location>
</feature>
<feature type="region of interest" description="Disordered" evidence="2">
    <location>
        <begin position="1259"/>
        <end position="1381"/>
    </location>
</feature>
<dbReference type="Proteomes" id="UP000078559">
    <property type="component" value="Chromosome 5"/>
</dbReference>
<feature type="compositionally biased region" description="Polar residues" evidence="2">
    <location>
        <begin position="264"/>
        <end position="276"/>
    </location>
</feature>
<feature type="compositionally biased region" description="Basic and acidic residues" evidence="2">
    <location>
        <begin position="315"/>
        <end position="325"/>
    </location>
</feature>
<evidence type="ECO:0000256" key="3">
    <source>
        <dbReference type="SAM" id="Phobius"/>
    </source>
</evidence>
<feature type="transmembrane region" description="Helical" evidence="3">
    <location>
        <begin position="1420"/>
        <end position="1445"/>
    </location>
</feature>
<feature type="compositionally biased region" description="Low complexity" evidence="2">
    <location>
        <begin position="191"/>
        <end position="203"/>
    </location>
</feature>
<keyword evidence="3" id="KW-0812">Transmembrane</keyword>
<feature type="compositionally biased region" description="Low complexity" evidence="2">
    <location>
        <begin position="380"/>
        <end position="390"/>
    </location>
</feature>
<organism evidence="4 5">
    <name type="scientific">Cytospora mali</name>
    <name type="common">Apple Valsa canker fungus</name>
    <name type="synonym">Valsa mali</name>
    <dbReference type="NCBI Taxonomy" id="578113"/>
    <lineage>
        <taxon>Eukaryota</taxon>
        <taxon>Fungi</taxon>
        <taxon>Dikarya</taxon>
        <taxon>Ascomycota</taxon>
        <taxon>Pezizomycotina</taxon>
        <taxon>Sordariomycetes</taxon>
        <taxon>Sordariomycetidae</taxon>
        <taxon>Diaporthales</taxon>
        <taxon>Cytosporaceae</taxon>
        <taxon>Cytospora</taxon>
    </lineage>
</organism>
<keyword evidence="1" id="KW-0175">Coiled coil</keyword>
<feature type="compositionally biased region" description="Polar residues" evidence="2">
    <location>
        <begin position="1272"/>
        <end position="1284"/>
    </location>
</feature>
<accession>A0A194VZE2</accession>
<feature type="compositionally biased region" description="Low complexity" evidence="2">
    <location>
        <begin position="35"/>
        <end position="47"/>
    </location>
</feature>
<sequence>MSQPGEGEGKEEEPHVTPSNPQNVAGSQARTASITTPAPTRQPQQTPGEARTFRRTGRNFTPSTGSGRTAPPSRRTILNPFIAEEAEEGGSGPGPGTAGGTGGTARRRHTRNVLPTPTRVGGPVRRSISFDFTIPSAYTPVHYPDETKTRAPSILRSSTAPRLSGDHGVGGSSGGGGGGGTPTSAPPAWNPSASRAAPSTPTTARALAPLPALVSVPAFVPASASAAAVNALQPRQQPATPQSARINLNPFSMIRDWWAPRNRTTAEQRPTANPTGQGEEGAAGHSSPTQTAEDDDDYFLQALADPQSQTTQRAWVHEPEAHSLGDKPWGTSYFDEWAPKDGWHDGGQAEAQPGSGDCDDGSHPDAGESDLSSIWQDAESSASQQSGSSSPWRTSARGQDDYNFDDVNFKSGIRAKAFNKVLKRGQTERIFQKTKLFYKALYHARTREPKIDLEVLDDMINRGTKTIREWLGANGQDIPQELQDKIVDKVIGVLGGMRDDIGTLLVEEKSYVKDFAENLEHLLTRSPGRPRSLTSGASSVRSIPLPKRDLEPLDRGKMSILSKETLLDFLFERDGQRADHINNLQDVCETYEANIVKLEEEIQSLEATSFQQRSTEPYNFSDVLDSLLYQFNSEESASMRDTASQPSNGSNGTTRDRLLTFATASYAKSPKSAGSRPGSASAFMAQSEREPPPEPIEIMDQPAIDPIRRQLLEGLQDIWRCREVEDELTQRYMRKLARGANIAIRPGLEEGNRLSLASANFINAKSTTPEQLKKRLRRVTLERDRARKAENTAQFQLNSRPASHQRSDTAPAGLIRRATNVFGGVRWPNTATVASPATATPPTAPLNHPSMVRLLRVVSQLVDELSGCSSATSNLAQTMARCGRMDTDQSPILPALNNLRAVIRMVRTDKPETPTENDLAGGNETWRALYLDEIEGYTMHVRRRVVGAINTLDSHVDQWDRINQQDSDNSFGQTPVPQLSGDARSRAERSEAESMNDLVGGPTGEQGVEVDPRPLITGGWLAAHPTGPCDLCTPVLQIPEFAAELREATCECAYGTGVMVEERAEGATKSRGSSRSVTFADERPGILKGRRRRRRPSQLDLSAAKSHRSTPSTEGGNRPSTPHPLKSIGDRGSDHPEMEREPPTSHARRGCGCNCPCRKGVRVAYYMCRNMVGQLADGEASQAQTELQAADDTQQDPEEPRSVERWILDVASDVVSMVAWGSPRTNRSSSRSAVQDPSQIPLPPSSVASSQTLFLSVPSARLSPHNPPPLTQSPLRQNQTSSPRRSLVLPDTPGRRRRRATAPANIATLLGRLPRVLEAESESHGVPADPGPADREPSDGQPAEAQSRDGQPDDQPDNLKPGNQQRSAEATSEPAPVPEPVPGRPTFWASLADDPLLAMLTLLWDILIFFTLRQLRNISVILWFILSALWYYVQLPLYVVLRFLARQNVVPPQAPMLPRFELSSLFAWVALVWISTMAIALNEERRIWRNANPLIARGYVRGMPYRRLYPWWSLYLVDTDLVEPALGGLSEMLHELILSSDDSNLTSMFFE</sequence>
<feature type="compositionally biased region" description="Polar residues" evidence="2">
    <location>
        <begin position="964"/>
        <end position="977"/>
    </location>
</feature>
<protein>
    <submittedName>
        <fullName evidence="4">Uncharacterized protein</fullName>
    </submittedName>
</protein>
<feature type="compositionally biased region" description="Polar residues" evidence="2">
    <location>
        <begin position="17"/>
        <end position="34"/>
    </location>
</feature>
<reference evidence="4" key="1">
    <citation type="submission" date="2014-12" db="EMBL/GenBank/DDBJ databases">
        <title>Genome Sequence of Valsa Canker Pathogens Uncovers a Specific Adaption of Colonization on Woody Bark.</title>
        <authorList>
            <person name="Yin Z."/>
            <person name="Liu H."/>
            <person name="Gao X."/>
            <person name="Li Z."/>
            <person name="Song N."/>
            <person name="Ke X."/>
            <person name="Dai Q."/>
            <person name="Wu Y."/>
            <person name="Sun Y."/>
            <person name="Xu J.-R."/>
            <person name="Kang Z.K."/>
            <person name="Wang L."/>
            <person name="Huang L."/>
        </authorList>
    </citation>
    <scope>NUCLEOTIDE SEQUENCE [LARGE SCALE GENOMIC DNA]</scope>
    <source>
        <strain evidence="4">03-8</strain>
    </source>
</reference>
<feature type="compositionally biased region" description="Polar residues" evidence="2">
    <location>
        <begin position="1223"/>
        <end position="1238"/>
    </location>
</feature>
<feature type="region of interest" description="Disordered" evidence="2">
    <location>
        <begin position="789"/>
        <end position="808"/>
    </location>
</feature>
<evidence type="ECO:0000256" key="1">
    <source>
        <dbReference type="SAM" id="Coils"/>
    </source>
</evidence>
<feature type="compositionally biased region" description="Polar residues" evidence="2">
    <location>
        <begin position="58"/>
        <end position="67"/>
    </location>
</feature>
<keyword evidence="3" id="KW-0472">Membrane</keyword>
<evidence type="ECO:0000256" key="2">
    <source>
        <dbReference type="SAM" id="MobiDB-lite"/>
    </source>
</evidence>
<feature type="region of interest" description="Disordered" evidence="2">
    <location>
        <begin position="1064"/>
        <end position="1151"/>
    </location>
</feature>
<evidence type="ECO:0000313" key="4">
    <source>
        <dbReference type="EMBL" id="KUI69589.1"/>
    </source>
</evidence>
<dbReference type="EMBL" id="CM003102">
    <property type="protein sequence ID" value="KUI69589.1"/>
    <property type="molecule type" value="Genomic_DNA"/>
</dbReference>